<evidence type="ECO:0000256" key="5">
    <source>
        <dbReference type="ARBA" id="ARBA00023273"/>
    </source>
</evidence>
<keyword evidence="3" id="KW-0963">Cytoplasm</keyword>
<feature type="domain" description="HYDIN/VesB/CFA65-like Ig-like" evidence="7">
    <location>
        <begin position="605"/>
        <end position="702"/>
    </location>
</feature>
<dbReference type="InterPro" id="IPR053879">
    <property type="entry name" value="HYDIN_VesB_CFA65-like_Ig"/>
</dbReference>
<accession>A0A8D2N5X9</accession>
<dbReference type="GO" id="GO:0005737">
    <property type="term" value="C:cytoplasm"/>
    <property type="evidence" value="ECO:0007669"/>
    <property type="project" value="TreeGrafter"/>
</dbReference>
<evidence type="ECO:0000256" key="4">
    <source>
        <dbReference type="ARBA" id="ARBA00023069"/>
    </source>
</evidence>
<dbReference type="GO" id="GO:0015631">
    <property type="term" value="F:tubulin binding"/>
    <property type="evidence" value="ECO:0007669"/>
    <property type="project" value="TreeGrafter"/>
</dbReference>
<dbReference type="InterPro" id="IPR033304">
    <property type="entry name" value="DLEC1"/>
</dbReference>
<dbReference type="GO" id="GO:0005929">
    <property type="term" value="C:cilium"/>
    <property type="evidence" value="ECO:0007669"/>
    <property type="project" value="TreeGrafter"/>
</dbReference>
<keyword evidence="5" id="KW-0966">Cell projection</keyword>
<name>A0A8D2N5X9_ZONAL</name>
<dbReference type="Pfam" id="PF23316">
    <property type="entry name" value="Ig_DLEC1_6th"/>
    <property type="match status" value="1"/>
</dbReference>
<dbReference type="Proteomes" id="UP000694413">
    <property type="component" value="Unassembled WGS sequence"/>
</dbReference>
<dbReference type="GO" id="GO:0008285">
    <property type="term" value="P:negative regulation of cell population proliferation"/>
    <property type="evidence" value="ECO:0007669"/>
    <property type="project" value="InterPro"/>
</dbReference>
<dbReference type="PANTHER" id="PTHR46348">
    <property type="entry name" value="DELETED IN LUNG AND ESOPHAGEAL CANCER PROTEIN 1"/>
    <property type="match status" value="1"/>
</dbReference>
<comment type="subcellular location">
    <subcellularLocation>
        <location evidence="1">Cell projection</location>
        <location evidence="1">Cilium</location>
    </subcellularLocation>
    <subcellularLocation>
        <location evidence="2">Cytoplasm</location>
    </subcellularLocation>
</comment>
<dbReference type="Pfam" id="PF22544">
    <property type="entry name" value="HYDIN_VesB_CFA65-like_Ig"/>
    <property type="match status" value="1"/>
</dbReference>
<feature type="compositionally biased region" description="Basic and acidic residues" evidence="6">
    <location>
        <begin position="1136"/>
        <end position="1153"/>
    </location>
</feature>
<proteinExistence type="predicted"/>
<organism evidence="8 9">
    <name type="scientific">Zonotrichia albicollis</name>
    <name type="common">White-throated sparrow</name>
    <name type="synonym">Fringilla albicollis</name>
    <dbReference type="NCBI Taxonomy" id="44394"/>
    <lineage>
        <taxon>Eukaryota</taxon>
        <taxon>Metazoa</taxon>
        <taxon>Chordata</taxon>
        <taxon>Craniata</taxon>
        <taxon>Vertebrata</taxon>
        <taxon>Euteleostomi</taxon>
        <taxon>Archelosauria</taxon>
        <taxon>Archosauria</taxon>
        <taxon>Dinosauria</taxon>
        <taxon>Saurischia</taxon>
        <taxon>Theropoda</taxon>
        <taxon>Coelurosauria</taxon>
        <taxon>Aves</taxon>
        <taxon>Neognathae</taxon>
        <taxon>Neoaves</taxon>
        <taxon>Telluraves</taxon>
        <taxon>Australaves</taxon>
        <taxon>Passeriformes</taxon>
        <taxon>Passerellidae</taxon>
        <taxon>Zonotrichia</taxon>
    </lineage>
</organism>
<evidence type="ECO:0000256" key="2">
    <source>
        <dbReference type="ARBA" id="ARBA00004496"/>
    </source>
</evidence>
<evidence type="ECO:0000313" key="8">
    <source>
        <dbReference type="Ensembl" id="ENSZALP00000016956.1"/>
    </source>
</evidence>
<dbReference type="PANTHER" id="PTHR46348:SF1">
    <property type="entry name" value="DELETED IN LUNG AND ESOPHAGEAL CANCER PROTEIN 1"/>
    <property type="match status" value="1"/>
</dbReference>
<keyword evidence="4" id="KW-0969">Cilium</keyword>
<protein>
    <recommendedName>
        <fullName evidence="7">HYDIN/VesB/CFA65-like Ig-like domain-containing protein</fullName>
    </recommendedName>
</protein>
<dbReference type="Gene3D" id="2.60.40.10">
    <property type="entry name" value="Immunoglobulins"/>
    <property type="match status" value="7"/>
</dbReference>
<reference evidence="8" key="2">
    <citation type="submission" date="2025-09" db="UniProtKB">
        <authorList>
            <consortium name="Ensembl"/>
        </authorList>
    </citation>
    <scope>IDENTIFICATION</scope>
</reference>
<feature type="region of interest" description="Disordered" evidence="6">
    <location>
        <begin position="1130"/>
        <end position="1153"/>
    </location>
</feature>
<evidence type="ECO:0000256" key="1">
    <source>
        <dbReference type="ARBA" id="ARBA00004138"/>
    </source>
</evidence>
<keyword evidence="9" id="KW-1185">Reference proteome</keyword>
<reference evidence="8" key="1">
    <citation type="submission" date="2025-08" db="UniProtKB">
        <authorList>
            <consortium name="Ensembl"/>
        </authorList>
    </citation>
    <scope>IDENTIFICATION</scope>
</reference>
<sequence>AFKDLYTEDVLEEDVATTWIESQRGDSVYQDMASSFRWIVNNELLRKNNLICPEDYITEKLPLAKAPKGFKIFQFWKYIGFICTCRSVRKIFWAISRLLLLFICESLCFIVHSCFSKKTEASQKRARKDSKSWKAEELSEYLSRLEKRQNYLKNPRFFPPNTLDGGKSLVISQDKVEEIIARRKAEDGKGYAVSGFWAGMNRGGMIAPGMACQYTIQFIPENLGEYEDHILVESQVSESFVIPVQAKVSLPVLTLPDCINCGSCLVGGIKTTTILCRNEGVRTGKFSIIPGKAWPAPDSGVAATADFVVQDPFGIQPAGLELAPGQNATVRVSANCCRKVFCLGEMIALELLFVTGGESKALLGEVTDATAQHLIRFEPQNPRSTKDKILLIRNSTNVELPFFWQITKPHLKPLIPEETEQKDFTEVKNNQDPESAFSLNPEQGVLLPYANHEFILTYAPQELKSYHSVLQMVMLQNIPECRVEDVIALKIEVKGSTEPYNLLLEPYAIIIPGENFIGVNVKKKFKLWNNSKTLIKYTWERIIDCEIIEVEPRTGVIDVNKCCEFLLAISGSKPGVISRKLPCHVELCPEPVMLHIEAAFKGPSLCIDVPSLQFGLTKQGETVSRTFEINNLSQVPARWRMQESQVFLAQRNEEVSTFTIQPSAGEIPPLGLCIVSVHFTSLQCQRLQTVLELEVENGEGSHLPVFVEVQTPQVCLISSHLVFNEIYTGVPVKATNKLFNQTLLPAKYLWEKPIGSQAASCSIVVSPASGTLGPNEEREFCIELSADTVVSSQNIRPMSKYYCYFSGSDEGQMPQSPCELLLDFGSEVAVKDVVKHQLILTNLSGIRAPFTLEAEYFSACLATKTMVLIHEMLLCSAPSEFTAALLSQGKGAAFHIQPSSGTLEAFQQLTIEIAAYNNMWGEYQDNLVCKVGGVLVLPFNCPFFLSHSDIRLDLEVYNQEPDDEKLVDLLVLFGDPFPPVDMAGKESASSGSSSESKVSRGSCAIPGGSCALNALSRPQVVPGGGSSDVYISFTPLVIPDTEAELCCEALLLGFMSLDSKVNWLSQQGQRGISFPFLYLYLSRELKLTSSESFLPQVLTDAVITQSLKLMNCTKVRLYFRLFLSTPSMPFSFSSSDSKKSTETSHSKKEERKQQLQHVLYPQQNMLVQVSFHTSLELLRYQHLPETQLLPGCQVLQLESGERKLKFHQNLVIEHSNCTTQLVPVTAYLTLPVLELSCDRVDFQTCFVAQTKTEHVFLYNRSGCRSYWTALLGILKSPKAMQVFSIFPTKGILEAREGEAPTREILQISFAARYS</sequence>
<dbReference type="Ensembl" id="ENSZALT00000022654.1">
    <property type="protein sequence ID" value="ENSZALP00000016956.1"/>
    <property type="gene ID" value="ENSZALG00000013735.1"/>
</dbReference>
<evidence type="ECO:0000259" key="7">
    <source>
        <dbReference type="Pfam" id="PF22544"/>
    </source>
</evidence>
<evidence type="ECO:0000256" key="3">
    <source>
        <dbReference type="ARBA" id="ARBA00022490"/>
    </source>
</evidence>
<evidence type="ECO:0000256" key="6">
    <source>
        <dbReference type="SAM" id="MobiDB-lite"/>
    </source>
</evidence>
<evidence type="ECO:0000313" key="9">
    <source>
        <dbReference type="Proteomes" id="UP000694413"/>
    </source>
</evidence>
<dbReference type="InterPro" id="IPR013783">
    <property type="entry name" value="Ig-like_fold"/>
</dbReference>